<feature type="compositionally biased region" description="Polar residues" evidence="1">
    <location>
        <begin position="1"/>
        <end position="12"/>
    </location>
</feature>
<evidence type="ECO:0008006" key="4">
    <source>
        <dbReference type="Google" id="ProtNLM"/>
    </source>
</evidence>
<sequence length="128" mass="14234">METCQPKTTPMNPKQILNHRPDEEPPDEEAKARYATAIGSLMYLMVGTRPDIAFALGMLSRFTSQPQSHHQVALQRLLRYVKATQSHRITYHSGQLIGYTDADFGGSVVTDGAYSTSGYVFQLADRGK</sequence>
<proteinExistence type="predicted"/>
<organism evidence="2 3">
    <name type="scientific">Penicillium capsulatum</name>
    <dbReference type="NCBI Taxonomy" id="69766"/>
    <lineage>
        <taxon>Eukaryota</taxon>
        <taxon>Fungi</taxon>
        <taxon>Dikarya</taxon>
        <taxon>Ascomycota</taxon>
        <taxon>Pezizomycotina</taxon>
        <taxon>Eurotiomycetes</taxon>
        <taxon>Eurotiomycetidae</taxon>
        <taxon>Eurotiales</taxon>
        <taxon>Aspergillaceae</taxon>
        <taxon>Penicillium</taxon>
    </lineage>
</organism>
<dbReference type="OrthoDB" id="3799035at2759"/>
<dbReference type="AlphaFoldDB" id="A0A9W9LFC8"/>
<dbReference type="EMBL" id="JAPQKO010000007">
    <property type="protein sequence ID" value="KAJ5152438.1"/>
    <property type="molecule type" value="Genomic_DNA"/>
</dbReference>
<keyword evidence="3" id="KW-1185">Reference proteome</keyword>
<evidence type="ECO:0000313" key="3">
    <source>
        <dbReference type="Proteomes" id="UP001146351"/>
    </source>
</evidence>
<evidence type="ECO:0000256" key="1">
    <source>
        <dbReference type="SAM" id="MobiDB-lite"/>
    </source>
</evidence>
<comment type="caution">
    <text evidence="2">The sequence shown here is derived from an EMBL/GenBank/DDBJ whole genome shotgun (WGS) entry which is preliminary data.</text>
</comment>
<protein>
    <recommendedName>
        <fullName evidence="4">Reverse transcriptase Ty1/copia-type domain-containing protein</fullName>
    </recommendedName>
</protein>
<name>A0A9W9LFC8_9EURO</name>
<evidence type="ECO:0000313" key="2">
    <source>
        <dbReference type="EMBL" id="KAJ5152438.1"/>
    </source>
</evidence>
<dbReference type="PANTHER" id="PTHR11439">
    <property type="entry name" value="GAG-POL-RELATED RETROTRANSPOSON"/>
    <property type="match status" value="1"/>
</dbReference>
<feature type="compositionally biased region" description="Basic and acidic residues" evidence="1">
    <location>
        <begin position="19"/>
        <end position="30"/>
    </location>
</feature>
<accession>A0A9W9LFC8</accession>
<gene>
    <name evidence="2" type="ORF">N7492_009718</name>
</gene>
<reference evidence="2" key="1">
    <citation type="submission" date="2022-11" db="EMBL/GenBank/DDBJ databases">
        <authorList>
            <person name="Petersen C."/>
        </authorList>
    </citation>
    <scope>NUCLEOTIDE SEQUENCE</scope>
    <source>
        <strain evidence="2">IBT 21917</strain>
    </source>
</reference>
<dbReference type="PANTHER" id="PTHR11439:SF467">
    <property type="entry name" value="INTEGRASE CATALYTIC DOMAIN-CONTAINING PROTEIN"/>
    <property type="match status" value="1"/>
</dbReference>
<reference evidence="2" key="2">
    <citation type="journal article" date="2023" name="IMA Fungus">
        <title>Comparative genomic study of the Penicillium genus elucidates a diverse pangenome and 15 lateral gene transfer events.</title>
        <authorList>
            <person name="Petersen C."/>
            <person name="Sorensen T."/>
            <person name="Nielsen M.R."/>
            <person name="Sondergaard T.E."/>
            <person name="Sorensen J.L."/>
            <person name="Fitzpatrick D.A."/>
            <person name="Frisvad J.C."/>
            <person name="Nielsen K.L."/>
        </authorList>
    </citation>
    <scope>NUCLEOTIDE SEQUENCE</scope>
    <source>
        <strain evidence="2">IBT 21917</strain>
    </source>
</reference>
<dbReference type="Proteomes" id="UP001146351">
    <property type="component" value="Unassembled WGS sequence"/>
</dbReference>
<feature type="region of interest" description="Disordered" evidence="1">
    <location>
        <begin position="1"/>
        <end position="30"/>
    </location>
</feature>